<evidence type="ECO:0000313" key="2">
    <source>
        <dbReference type="Proteomes" id="UP000037267"/>
    </source>
</evidence>
<dbReference type="CDD" id="cd11527">
    <property type="entry name" value="NTP-PPase_dUTPase"/>
    <property type="match status" value="1"/>
</dbReference>
<name>A0A0L0W623_GOTPU</name>
<organism evidence="1 2">
    <name type="scientific">Gottschalkia purinilytica</name>
    <name type="common">Clostridium purinilyticum</name>
    <dbReference type="NCBI Taxonomy" id="1503"/>
    <lineage>
        <taxon>Bacteria</taxon>
        <taxon>Bacillati</taxon>
        <taxon>Bacillota</taxon>
        <taxon>Tissierellia</taxon>
        <taxon>Tissierellales</taxon>
        <taxon>Gottschalkiaceae</taxon>
        <taxon>Gottschalkia</taxon>
    </lineage>
</organism>
<reference evidence="2" key="1">
    <citation type="submission" date="2015-07" db="EMBL/GenBank/DDBJ databases">
        <title>Draft genome sequence of the purine-degrading Gottschalkia purinilyticum DSM 1384 (formerly Clostridium purinilyticum).</title>
        <authorList>
            <person name="Poehlein A."/>
            <person name="Schiel-Bengelsdorf B."/>
            <person name="Bengelsdorf F.R."/>
            <person name="Daniel R."/>
            <person name="Duerre P."/>
        </authorList>
    </citation>
    <scope>NUCLEOTIDE SEQUENCE [LARGE SCALE GENOMIC DNA]</scope>
    <source>
        <strain evidence="2">DSM 1384</strain>
    </source>
</reference>
<proteinExistence type="predicted"/>
<dbReference type="Gene3D" id="1.10.4010.10">
    <property type="entry name" value="Type II deoxyuridine triphosphatase"/>
    <property type="match status" value="2"/>
</dbReference>
<dbReference type="PATRIC" id="fig|1503.3.peg.2514"/>
<comment type="caution">
    <text evidence="1">The sequence shown here is derived from an EMBL/GenBank/DDBJ whole genome shotgun (WGS) entry which is preliminary data.</text>
</comment>
<dbReference type="Proteomes" id="UP000037267">
    <property type="component" value="Unassembled WGS sequence"/>
</dbReference>
<dbReference type="OrthoDB" id="5506143at2"/>
<keyword evidence="2" id="KW-1185">Reference proteome</keyword>
<dbReference type="AlphaFoldDB" id="A0A0L0W623"/>
<protein>
    <submittedName>
        <fullName evidence="1">dUTPase</fullName>
    </submittedName>
</protein>
<sequence length="117" mass="13912">MKLKELLELQKELDDRIIEKKYNPSDMGQLNYLHEMMLPERLLALQVETSELANATRCFKYWSDKGPEPKERILDEYADVLHFVLSVGNTLNFTAEEIEEAYIKKHKENYKRLEEGY</sequence>
<accession>A0A0L0W623</accession>
<dbReference type="SUPFAM" id="SSF101386">
    <property type="entry name" value="all-alpha NTP pyrophosphatases"/>
    <property type="match status" value="1"/>
</dbReference>
<evidence type="ECO:0000313" key="1">
    <source>
        <dbReference type="EMBL" id="KNF06942.1"/>
    </source>
</evidence>
<dbReference type="STRING" id="1503.CLPU_57c00020"/>
<dbReference type="Pfam" id="PF08761">
    <property type="entry name" value="dUTPase_2"/>
    <property type="match status" value="1"/>
</dbReference>
<dbReference type="InterPro" id="IPR014871">
    <property type="entry name" value="dUTPase/dCTP_pyrophosphatase"/>
</dbReference>
<dbReference type="RefSeq" id="WP_050379139.1">
    <property type="nucleotide sequence ID" value="NZ_LGSS01000057.1"/>
</dbReference>
<gene>
    <name evidence="1" type="ORF">CLPU_57c00020</name>
</gene>
<dbReference type="EMBL" id="LGSS01000057">
    <property type="protein sequence ID" value="KNF06942.1"/>
    <property type="molecule type" value="Genomic_DNA"/>
</dbReference>